<dbReference type="InterPro" id="IPR002048">
    <property type="entry name" value="EF_hand_dom"/>
</dbReference>
<organism evidence="9 10">
    <name type="scientific">Meloidogyne javanica</name>
    <name type="common">Root-knot nematode worm</name>
    <dbReference type="NCBI Taxonomy" id="6303"/>
    <lineage>
        <taxon>Eukaryota</taxon>
        <taxon>Metazoa</taxon>
        <taxon>Ecdysozoa</taxon>
        <taxon>Nematoda</taxon>
        <taxon>Chromadorea</taxon>
        <taxon>Rhabditida</taxon>
        <taxon>Tylenchina</taxon>
        <taxon>Tylenchomorpha</taxon>
        <taxon>Tylenchoidea</taxon>
        <taxon>Meloidogynidae</taxon>
        <taxon>Meloidogyninae</taxon>
        <taxon>Meloidogyne</taxon>
        <taxon>Meloidogyne incognita group</taxon>
    </lineage>
</organism>
<dbReference type="CDD" id="cd18808">
    <property type="entry name" value="SF1_C_Upf1"/>
    <property type="match status" value="1"/>
</dbReference>
<comment type="similarity">
    <text evidence="1">Belongs to the DNA2/NAM7 helicase family.</text>
</comment>
<protein>
    <submittedName>
        <fullName evidence="10">EF-hand domain-containing protein</fullName>
    </submittedName>
</protein>
<dbReference type="Gene3D" id="1.10.238.10">
    <property type="entry name" value="EF-hand"/>
    <property type="match status" value="1"/>
</dbReference>
<dbReference type="InterPro" id="IPR003593">
    <property type="entry name" value="AAA+_ATPase"/>
</dbReference>
<dbReference type="PANTHER" id="PTHR43788:SF8">
    <property type="entry name" value="DNA-BINDING PROTEIN SMUBP-2"/>
    <property type="match status" value="1"/>
</dbReference>
<dbReference type="InterPro" id="IPR041679">
    <property type="entry name" value="DNA2/NAM7-like_C"/>
</dbReference>
<keyword evidence="3" id="KW-0378">Hydrolase</keyword>
<evidence type="ECO:0000313" key="9">
    <source>
        <dbReference type="Proteomes" id="UP000887561"/>
    </source>
</evidence>
<accession>A0A915N584</accession>
<feature type="compositionally biased region" description="Acidic residues" evidence="7">
    <location>
        <begin position="407"/>
        <end position="418"/>
    </location>
</feature>
<dbReference type="SMART" id="SM00382">
    <property type="entry name" value="AAA"/>
    <property type="match status" value="1"/>
</dbReference>
<dbReference type="SUPFAM" id="SSF52540">
    <property type="entry name" value="P-loop containing nucleoside triphosphate hydrolases"/>
    <property type="match status" value="1"/>
</dbReference>
<reference evidence="10" key="1">
    <citation type="submission" date="2022-11" db="UniProtKB">
        <authorList>
            <consortium name="WormBaseParasite"/>
        </authorList>
    </citation>
    <scope>IDENTIFICATION</scope>
</reference>
<sequence>MVLFQKRFTDLQKTVPSILTKSLSASKFSKLKIPIDDDIQKFIQCLENSPLSVHDDNDQKSITFNNLMSLSKQFPKTIISFLQPATFFLAHSEWPPRSFSDLQVPIGTIIDYITLKVSYARNRIAMAKYDTTGNGTLSREQFIAYYRGEVMPAVDVLKDLEEFFQETFEICYINTVESFCFFFLDPKHWGKIRITDLLVSGFLETAFGLQNNFEDYENWFSPEKTHEMNSLFQMFDTRQKNYLDKEDFKRVQNGSFTSVFIERLFETHVSNGGSKMSYEEFVIFQIAYNHLAHPSALAYFFKILDVNSDGYLDNYELRYFYTELRLAYNGWFMDGAMPEFGDFTDQFYDMVKPAVNRRISLQELLACKQGHDFILCLISHTEFYRYEMRESENGAQDSEMPSYCGEDNLDEVESEEENSENKEIEREKKALGNARVSSRITGQIRRWIKFLKAENSAIQNSVIETTKRFESKCAELSLSVLNSWYEAPEGVFVEFSFRKLESNNVQYISEFSSVFKNGSHVILKSRNAPSNEIPAIIVFFSHGKLKVILKDHQLGPNAFRVNSTWILSIAEINSFERLLEMFRGENLVEYPGYGLLLKSFKIGTVNRVLKDKTKNIKIKKEFDESQKSAIYAAINDKRKFVAIHGPPGTGKTKVIAEIVYQCLKKNERIIICAPSNKAVDNALIACLRRGIDEKVCLRLGLTKINENISSTHFASIFRQHTFYESLQDYWNRREKFNEADSEYFQKFGDVISRGSKLEMFINRSLIRDIEVVFCTVTNTSLHWFKEQNLFNPDLIILDEAGQVTEPISWQILLLGKRFVIVGDHHQLDSIIFSREKGLSSNFIPCSLLERLMSDFKDKKGYIFTLNVNYRSNELIQRWSNNQFYDKMLIASDKTQKIHINQITKDDSYQIIDDPLVLLDTANIEKEELLELQLKYPFLSPISFFDSKPEISSSFYNLGEAICAAHQILSLKKSGLHSSEIGCITPYALQTEKIKKLLAANSDDSLDVSSVDAFQGQQREAIVMSFVRNNNMEHIGFLRNLRRMNVAITRAKRQFFLIASSRVLKKHEGFNDLYNLIVKEGRVIRPRDSLLDNSINLKIPKSIIEDTEGKTVESNISQTQLTG</sequence>
<dbReference type="GO" id="GO:0005509">
    <property type="term" value="F:calcium ion binding"/>
    <property type="evidence" value="ECO:0007669"/>
    <property type="project" value="InterPro"/>
</dbReference>
<evidence type="ECO:0000256" key="4">
    <source>
        <dbReference type="ARBA" id="ARBA00022806"/>
    </source>
</evidence>
<evidence type="ECO:0000313" key="10">
    <source>
        <dbReference type="WBParaSite" id="scaffold7195_cov293.g11772"/>
    </source>
</evidence>
<keyword evidence="9" id="KW-1185">Reference proteome</keyword>
<proteinExistence type="inferred from homology"/>
<dbReference type="PROSITE" id="PS50222">
    <property type="entry name" value="EF_HAND_2"/>
    <property type="match status" value="2"/>
</dbReference>
<dbReference type="InterPro" id="IPR027417">
    <property type="entry name" value="P-loop_NTPase"/>
</dbReference>
<feature type="domain" description="EF-hand" evidence="8">
    <location>
        <begin position="117"/>
        <end position="152"/>
    </location>
</feature>
<dbReference type="PROSITE" id="PS00018">
    <property type="entry name" value="EF_HAND_1"/>
    <property type="match status" value="1"/>
</dbReference>
<keyword evidence="2" id="KW-0547">Nucleotide-binding</keyword>
<evidence type="ECO:0000256" key="2">
    <source>
        <dbReference type="ARBA" id="ARBA00022741"/>
    </source>
</evidence>
<feature type="domain" description="EF-hand" evidence="8">
    <location>
        <begin position="292"/>
        <end position="327"/>
    </location>
</feature>
<dbReference type="GO" id="GO:0005524">
    <property type="term" value="F:ATP binding"/>
    <property type="evidence" value="ECO:0007669"/>
    <property type="project" value="UniProtKB-KW"/>
</dbReference>
<keyword evidence="5" id="KW-0106">Calcium</keyword>
<dbReference type="InterPro" id="IPR018247">
    <property type="entry name" value="EF_Hand_1_Ca_BS"/>
</dbReference>
<dbReference type="Proteomes" id="UP000887561">
    <property type="component" value="Unplaced"/>
</dbReference>
<dbReference type="Pfam" id="PF13086">
    <property type="entry name" value="AAA_11"/>
    <property type="match status" value="2"/>
</dbReference>
<dbReference type="InterPro" id="IPR047187">
    <property type="entry name" value="SF1_C_Upf1"/>
</dbReference>
<dbReference type="GO" id="GO:0043139">
    <property type="term" value="F:5'-3' DNA helicase activity"/>
    <property type="evidence" value="ECO:0007669"/>
    <property type="project" value="TreeGrafter"/>
</dbReference>
<dbReference type="Pfam" id="PF13087">
    <property type="entry name" value="AAA_12"/>
    <property type="match status" value="1"/>
</dbReference>
<evidence type="ECO:0000256" key="7">
    <source>
        <dbReference type="SAM" id="MobiDB-lite"/>
    </source>
</evidence>
<dbReference type="GO" id="GO:0016787">
    <property type="term" value="F:hydrolase activity"/>
    <property type="evidence" value="ECO:0007669"/>
    <property type="project" value="UniProtKB-KW"/>
</dbReference>
<name>A0A915N584_MELJA</name>
<evidence type="ECO:0000256" key="5">
    <source>
        <dbReference type="ARBA" id="ARBA00022837"/>
    </source>
</evidence>
<evidence type="ECO:0000256" key="6">
    <source>
        <dbReference type="ARBA" id="ARBA00022840"/>
    </source>
</evidence>
<dbReference type="AlphaFoldDB" id="A0A915N584"/>
<dbReference type="PANTHER" id="PTHR43788">
    <property type="entry name" value="DNA2/NAM7 HELICASE FAMILY MEMBER"/>
    <property type="match status" value="1"/>
</dbReference>
<keyword evidence="4" id="KW-0347">Helicase</keyword>
<dbReference type="SUPFAM" id="SSF47473">
    <property type="entry name" value="EF-hand"/>
    <property type="match status" value="1"/>
</dbReference>
<dbReference type="InterPro" id="IPR050534">
    <property type="entry name" value="Coronavir_polyprotein_1ab"/>
</dbReference>
<evidence type="ECO:0000256" key="3">
    <source>
        <dbReference type="ARBA" id="ARBA00022801"/>
    </source>
</evidence>
<dbReference type="Gene3D" id="3.40.50.300">
    <property type="entry name" value="P-loop containing nucleotide triphosphate hydrolases"/>
    <property type="match status" value="2"/>
</dbReference>
<evidence type="ECO:0000256" key="1">
    <source>
        <dbReference type="ARBA" id="ARBA00007913"/>
    </source>
</evidence>
<dbReference type="InterPro" id="IPR041677">
    <property type="entry name" value="DNA2/NAM7_AAA_11"/>
</dbReference>
<feature type="compositionally biased region" description="Basic and acidic residues" evidence="7">
    <location>
        <begin position="419"/>
        <end position="428"/>
    </location>
</feature>
<dbReference type="WBParaSite" id="scaffold7195_cov293.g11772">
    <property type="protein sequence ID" value="scaffold7195_cov293.g11772"/>
    <property type="gene ID" value="scaffold7195_cov293.g11772"/>
</dbReference>
<dbReference type="InterPro" id="IPR011992">
    <property type="entry name" value="EF-hand-dom_pair"/>
</dbReference>
<evidence type="ECO:0000259" key="8">
    <source>
        <dbReference type="PROSITE" id="PS50222"/>
    </source>
</evidence>
<keyword evidence="6" id="KW-0067">ATP-binding</keyword>
<feature type="region of interest" description="Disordered" evidence="7">
    <location>
        <begin position="392"/>
        <end position="428"/>
    </location>
</feature>